<dbReference type="KEGG" id="vil:CFK37_02175"/>
<dbReference type="Gene3D" id="3.30.70.1070">
    <property type="entry name" value="Sporulation related repeat"/>
    <property type="match status" value="1"/>
</dbReference>
<gene>
    <name evidence="3" type="ORF">CFK37_02175</name>
</gene>
<keyword evidence="1" id="KW-0378">Hydrolase</keyword>
<dbReference type="InterPro" id="IPR007730">
    <property type="entry name" value="SPOR-like_dom"/>
</dbReference>
<dbReference type="GO" id="GO:0042834">
    <property type="term" value="F:peptidoglycan binding"/>
    <property type="evidence" value="ECO:0007669"/>
    <property type="project" value="InterPro"/>
</dbReference>
<dbReference type="PANTHER" id="PTHR30404">
    <property type="entry name" value="N-ACETYLMURAMOYL-L-ALANINE AMIDASE"/>
    <property type="match status" value="1"/>
</dbReference>
<dbReference type="PROSITE" id="PS51724">
    <property type="entry name" value="SPOR"/>
    <property type="match status" value="1"/>
</dbReference>
<dbReference type="Pfam" id="PF05036">
    <property type="entry name" value="SPOR"/>
    <property type="match status" value="1"/>
</dbReference>
<sequence length="444" mass="49671">MFKLYLDPGHGGNDPGATGNGLKEKNVTLDIALRIRDILNNEYHNIEVNMSRTTDTFVSLDQRTNEANSWNADYFLSIHCNAFNGSAYGYEDYIYSGLSETSQTAHYQTIMHHEILDVNELTDRGKKQANFHVLRESVMPALLSENGFITNADNAAKLANSSYRQKIARGHVNGLERAFNLQKVSSATLYKVIAGSFKKRQNADERVTYLDSKGIPSFISETTVSGDTWYRVQAGAFSKRSNAEQRLTEVKNAGIQDAYILGYQGDESGVSGYSIFGTMFLSPEQMDYFVRTVNPDAPTLGTYYLAFGRYYGLRGDVAFAQAVHETNYFRFTGVVNEEQNNFAGIGATGPDNPGASFDTPREGVLAHMQHLYAYATKKPLLEKYQLIDPRFELVQRGSAEKWEDLNGKWAVPGDQYGQMILGLYEDMVNASIIQLQNVLNQIKV</sequence>
<dbReference type="Proteomes" id="UP000198312">
    <property type="component" value="Chromosome"/>
</dbReference>
<evidence type="ECO:0000256" key="1">
    <source>
        <dbReference type="ARBA" id="ARBA00022801"/>
    </source>
</evidence>
<evidence type="ECO:0000313" key="3">
    <source>
        <dbReference type="EMBL" id="ASK61087.1"/>
    </source>
</evidence>
<dbReference type="RefSeq" id="WP_089060364.1">
    <property type="nucleotide sequence ID" value="NZ_CP022315.1"/>
</dbReference>
<name>A0A220TZ48_9BACI</name>
<dbReference type="InterPro" id="IPR002508">
    <property type="entry name" value="MurNAc-LAA_cat"/>
</dbReference>
<dbReference type="InterPro" id="IPR050695">
    <property type="entry name" value="N-acetylmuramoyl_amidase_3"/>
</dbReference>
<dbReference type="CDD" id="cd02696">
    <property type="entry name" value="MurNAc-LAA"/>
    <property type="match status" value="1"/>
</dbReference>
<dbReference type="GO" id="GO:0004040">
    <property type="term" value="F:amidase activity"/>
    <property type="evidence" value="ECO:0007669"/>
    <property type="project" value="InterPro"/>
</dbReference>
<dbReference type="SUPFAM" id="SSF53187">
    <property type="entry name" value="Zn-dependent exopeptidases"/>
    <property type="match status" value="1"/>
</dbReference>
<dbReference type="OrthoDB" id="9763643at2"/>
<reference evidence="3 4" key="1">
    <citation type="submission" date="2017-07" db="EMBL/GenBank/DDBJ databases">
        <title>Virgibacillus sp. LM2416.</title>
        <authorList>
            <person name="Tak E.J."/>
            <person name="Bae J.-W."/>
        </authorList>
    </citation>
    <scope>NUCLEOTIDE SEQUENCE [LARGE SCALE GENOMIC DNA]</scope>
    <source>
        <strain evidence="3 4">LM2416</strain>
    </source>
</reference>
<keyword evidence="4" id="KW-1185">Reference proteome</keyword>
<dbReference type="GO" id="GO:0009253">
    <property type="term" value="P:peptidoglycan catabolic process"/>
    <property type="evidence" value="ECO:0007669"/>
    <property type="project" value="InterPro"/>
</dbReference>
<proteinExistence type="predicted"/>
<dbReference type="InterPro" id="IPR036680">
    <property type="entry name" value="SPOR-like_sf"/>
</dbReference>
<dbReference type="EMBL" id="CP022315">
    <property type="protein sequence ID" value="ASK61087.1"/>
    <property type="molecule type" value="Genomic_DNA"/>
</dbReference>
<organism evidence="3 4">
    <name type="scientific">Virgibacillus phasianinus</name>
    <dbReference type="NCBI Taxonomy" id="2017483"/>
    <lineage>
        <taxon>Bacteria</taxon>
        <taxon>Bacillati</taxon>
        <taxon>Bacillota</taxon>
        <taxon>Bacilli</taxon>
        <taxon>Bacillales</taxon>
        <taxon>Bacillaceae</taxon>
        <taxon>Virgibacillus</taxon>
    </lineage>
</organism>
<evidence type="ECO:0000313" key="4">
    <source>
        <dbReference type="Proteomes" id="UP000198312"/>
    </source>
</evidence>
<dbReference type="GO" id="GO:0030288">
    <property type="term" value="C:outer membrane-bounded periplasmic space"/>
    <property type="evidence" value="ECO:0007669"/>
    <property type="project" value="TreeGrafter"/>
</dbReference>
<dbReference type="SUPFAM" id="SSF110997">
    <property type="entry name" value="Sporulation related repeat"/>
    <property type="match status" value="1"/>
</dbReference>
<protein>
    <submittedName>
        <fullName evidence="3">N-acetylmuramoyl-L-alanine amidase</fullName>
    </submittedName>
</protein>
<dbReference type="AlphaFoldDB" id="A0A220TZ48"/>
<feature type="domain" description="SPOR" evidence="2">
    <location>
        <begin position="184"/>
        <end position="263"/>
    </location>
</feature>
<accession>A0A220TZ48</accession>
<dbReference type="PANTHER" id="PTHR30404:SF0">
    <property type="entry name" value="N-ACETYLMURAMOYL-L-ALANINE AMIDASE AMIC"/>
    <property type="match status" value="1"/>
</dbReference>
<dbReference type="GO" id="GO:0008745">
    <property type="term" value="F:N-acetylmuramoyl-L-alanine amidase activity"/>
    <property type="evidence" value="ECO:0007669"/>
    <property type="project" value="InterPro"/>
</dbReference>
<evidence type="ECO:0000259" key="2">
    <source>
        <dbReference type="PROSITE" id="PS51724"/>
    </source>
</evidence>
<dbReference type="Pfam" id="PF01832">
    <property type="entry name" value="Glucosaminidase"/>
    <property type="match status" value="1"/>
</dbReference>
<dbReference type="Gene3D" id="3.40.630.40">
    <property type="entry name" value="Zn-dependent exopeptidases"/>
    <property type="match status" value="1"/>
</dbReference>
<dbReference type="Pfam" id="PF01520">
    <property type="entry name" value="Amidase_3"/>
    <property type="match status" value="1"/>
</dbReference>
<dbReference type="SMART" id="SM00646">
    <property type="entry name" value="Ami_3"/>
    <property type="match status" value="1"/>
</dbReference>
<dbReference type="InterPro" id="IPR002901">
    <property type="entry name" value="MGlyc_endo_b_GlcNAc-like_dom"/>
</dbReference>